<feature type="compositionally biased region" description="Basic residues" evidence="1">
    <location>
        <begin position="644"/>
        <end position="656"/>
    </location>
</feature>
<sequence length="745" mass="82491">MDGLWGVAGKIPDKGPASANAITYATILGAIRMDLIMNAPKGETEEARATRRDQGVVAGRRMWEDIIKKWRNADLIIEEELVGAMGRLLLVGARPRDWDDVLSLVEQTMNIPRKVSSIGSPSRTEAGFPHLRAPVVPEQFRFDDDHLSPSKEPMRGDEFLPITTQDKEDRFSSRRLMYASPGNNTLSMLQDACLKVVAAKAADAYWDLLTDPSTYNIIPDFENLNMRLRVLRQNRSSNDAVKFITEEFLPREKPRPGTFRIAMSTHAGQILEMMRKELEDTDAKTVSMYADLAKDFPNATGVHYQEALLGVGSMNEKEGQPVINRLVGVEREDAITALNRIQALYHKLLDSDSISEKEKLPFKRMRARLSAFLQRAMRAAVIVSKLDDDDVVGFNAVDEGVEAAFDEKKLVDDRDDRDDTLTKIQKDEFRKDAAASGDWFREPPAMGNDGGSIPTRRELVKEAAKALTTTQLKEVATEQSEYAWSHDPLSSKPLSTPIVSDSSGTLYNKDSIIEFLLAEEGDAKKIDGGKILDGRVKSLKDVVEVKFKCEGVRENASSTGRMERWVCPVTDNELGAGKKSVYLVPCGHAFEASAVEQVAGEPCIECNTAYAANDVVPILSTVPADVARLSLRVKTLREKGLTHGLKKAPGSKKRKKNAEAGAGAENPNSKNTSNAKAKSTNVPTPNGIKNASTAFLTKRVLEEQDARNKRRKMEQNDTQKSLFHSRDAKPSQANSKDYMTRGFSM</sequence>
<feature type="compositionally biased region" description="Polar residues" evidence="1">
    <location>
        <begin position="667"/>
        <end position="695"/>
    </location>
</feature>
<keyword evidence="3" id="KW-1185">Reference proteome</keyword>
<evidence type="ECO:0000256" key="1">
    <source>
        <dbReference type="SAM" id="MobiDB-lite"/>
    </source>
</evidence>
<dbReference type="PANTHER" id="PTHR12775:SF0">
    <property type="entry name" value="REPLICATION TERMINATION FACTOR 2"/>
    <property type="match status" value="1"/>
</dbReference>
<name>A0A6A5X2Y4_9PLEO</name>
<feature type="compositionally biased region" description="Basic and acidic residues" evidence="1">
    <location>
        <begin position="699"/>
        <end position="717"/>
    </location>
</feature>
<dbReference type="Pfam" id="PF04641">
    <property type="entry name" value="Rtf2"/>
    <property type="match status" value="1"/>
</dbReference>
<dbReference type="EMBL" id="ML977558">
    <property type="protein sequence ID" value="KAF2006956.1"/>
    <property type="molecule type" value="Genomic_DNA"/>
</dbReference>
<dbReference type="InterPro" id="IPR006735">
    <property type="entry name" value="Rtf2"/>
</dbReference>
<protein>
    <submittedName>
        <fullName evidence="2">DUF602-domain-containing protein</fullName>
    </submittedName>
</protein>
<reference evidence="2" key="1">
    <citation type="journal article" date="2020" name="Stud. Mycol.">
        <title>101 Dothideomycetes genomes: a test case for predicting lifestyles and emergence of pathogens.</title>
        <authorList>
            <person name="Haridas S."/>
            <person name="Albert R."/>
            <person name="Binder M."/>
            <person name="Bloem J."/>
            <person name="Labutti K."/>
            <person name="Salamov A."/>
            <person name="Andreopoulos B."/>
            <person name="Baker S."/>
            <person name="Barry K."/>
            <person name="Bills G."/>
            <person name="Bluhm B."/>
            <person name="Cannon C."/>
            <person name="Castanera R."/>
            <person name="Culley D."/>
            <person name="Daum C."/>
            <person name="Ezra D."/>
            <person name="Gonzalez J."/>
            <person name="Henrissat B."/>
            <person name="Kuo A."/>
            <person name="Liang C."/>
            <person name="Lipzen A."/>
            <person name="Lutzoni F."/>
            <person name="Magnuson J."/>
            <person name="Mondo S."/>
            <person name="Nolan M."/>
            <person name="Ohm R."/>
            <person name="Pangilinan J."/>
            <person name="Park H.-J."/>
            <person name="Ramirez L."/>
            <person name="Alfaro M."/>
            <person name="Sun H."/>
            <person name="Tritt A."/>
            <person name="Yoshinaga Y."/>
            <person name="Zwiers L.-H."/>
            <person name="Turgeon B."/>
            <person name="Goodwin S."/>
            <person name="Spatafora J."/>
            <person name="Crous P."/>
            <person name="Grigoriev I."/>
        </authorList>
    </citation>
    <scope>NUCLEOTIDE SEQUENCE</scope>
    <source>
        <strain evidence="2">CBS 123094</strain>
    </source>
</reference>
<dbReference type="AlphaFoldDB" id="A0A6A5X2Y4"/>
<proteinExistence type="predicted"/>
<feature type="region of interest" description="Disordered" evidence="1">
    <location>
        <begin position="640"/>
        <end position="745"/>
    </location>
</feature>
<dbReference type="GO" id="GO:0006274">
    <property type="term" value="P:DNA replication termination"/>
    <property type="evidence" value="ECO:0007669"/>
    <property type="project" value="TreeGrafter"/>
</dbReference>
<dbReference type="PANTHER" id="PTHR12775">
    <property type="entry name" value="PROTEIN C20ORF43 HOMOLOG"/>
    <property type="match status" value="1"/>
</dbReference>
<evidence type="ECO:0000313" key="2">
    <source>
        <dbReference type="EMBL" id="KAF2006956.1"/>
    </source>
</evidence>
<dbReference type="Proteomes" id="UP000799779">
    <property type="component" value="Unassembled WGS sequence"/>
</dbReference>
<dbReference type="GO" id="GO:0005634">
    <property type="term" value="C:nucleus"/>
    <property type="evidence" value="ECO:0007669"/>
    <property type="project" value="TreeGrafter"/>
</dbReference>
<evidence type="ECO:0000313" key="3">
    <source>
        <dbReference type="Proteomes" id="UP000799779"/>
    </source>
</evidence>
<gene>
    <name evidence="2" type="ORF">P154DRAFT_541785</name>
</gene>
<dbReference type="OrthoDB" id="185373at2759"/>
<organism evidence="2 3">
    <name type="scientific">Amniculicola lignicola CBS 123094</name>
    <dbReference type="NCBI Taxonomy" id="1392246"/>
    <lineage>
        <taxon>Eukaryota</taxon>
        <taxon>Fungi</taxon>
        <taxon>Dikarya</taxon>
        <taxon>Ascomycota</taxon>
        <taxon>Pezizomycotina</taxon>
        <taxon>Dothideomycetes</taxon>
        <taxon>Pleosporomycetidae</taxon>
        <taxon>Pleosporales</taxon>
        <taxon>Amniculicolaceae</taxon>
        <taxon>Amniculicola</taxon>
    </lineage>
</organism>
<accession>A0A6A5X2Y4</accession>